<reference evidence="1 2" key="1">
    <citation type="submission" date="2019-07" db="EMBL/GenBank/DDBJ databases">
        <title>WGS assembly of Gossypium tomentosum.</title>
        <authorList>
            <person name="Chen Z.J."/>
            <person name="Sreedasyam A."/>
            <person name="Ando A."/>
            <person name="Song Q."/>
            <person name="De L."/>
            <person name="Hulse-Kemp A."/>
            <person name="Ding M."/>
            <person name="Ye W."/>
            <person name="Kirkbride R."/>
            <person name="Jenkins J."/>
            <person name="Plott C."/>
            <person name="Lovell J."/>
            <person name="Lin Y.-M."/>
            <person name="Vaughn R."/>
            <person name="Liu B."/>
            <person name="Li W."/>
            <person name="Simpson S."/>
            <person name="Scheffler B."/>
            <person name="Saski C."/>
            <person name="Grover C."/>
            <person name="Hu G."/>
            <person name="Conover J."/>
            <person name="Carlson J."/>
            <person name="Shu S."/>
            <person name="Boston L."/>
            <person name="Williams M."/>
            <person name="Peterson D."/>
            <person name="Mcgee K."/>
            <person name="Jones D."/>
            <person name="Wendel J."/>
            <person name="Stelly D."/>
            <person name="Grimwood J."/>
            <person name="Schmutz J."/>
        </authorList>
    </citation>
    <scope>NUCLEOTIDE SEQUENCE [LARGE SCALE GENOMIC DNA]</scope>
    <source>
        <strain evidence="1">7179.01</strain>
    </source>
</reference>
<evidence type="ECO:0000313" key="1">
    <source>
        <dbReference type="EMBL" id="TYH45930.1"/>
    </source>
</evidence>
<keyword evidence="2" id="KW-1185">Reference proteome</keyword>
<dbReference type="AlphaFoldDB" id="A0A5D2IU76"/>
<organism evidence="1 2">
    <name type="scientific">Gossypium tomentosum</name>
    <name type="common">Hawaiian cotton</name>
    <name type="synonym">Gossypium sandvicense</name>
    <dbReference type="NCBI Taxonomy" id="34277"/>
    <lineage>
        <taxon>Eukaryota</taxon>
        <taxon>Viridiplantae</taxon>
        <taxon>Streptophyta</taxon>
        <taxon>Embryophyta</taxon>
        <taxon>Tracheophyta</taxon>
        <taxon>Spermatophyta</taxon>
        <taxon>Magnoliopsida</taxon>
        <taxon>eudicotyledons</taxon>
        <taxon>Gunneridae</taxon>
        <taxon>Pentapetalae</taxon>
        <taxon>rosids</taxon>
        <taxon>malvids</taxon>
        <taxon>Malvales</taxon>
        <taxon>Malvaceae</taxon>
        <taxon>Malvoideae</taxon>
        <taxon>Gossypium</taxon>
    </lineage>
</organism>
<protein>
    <submittedName>
        <fullName evidence="1">Uncharacterized protein</fullName>
    </submittedName>
</protein>
<accession>A0A5D2IU76</accession>
<dbReference type="Proteomes" id="UP000322667">
    <property type="component" value="Chromosome D11"/>
</dbReference>
<evidence type="ECO:0000313" key="2">
    <source>
        <dbReference type="Proteomes" id="UP000322667"/>
    </source>
</evidence>
<proteinExistence type="predicted"/>
<gene>
    <name evidence="1" type="ORF">ES332_D11G300000v1</name>
</gene>
<dbReference type="EMBL" id="CM017633">
    <property type="protein sequence ID" value="TYH45930.1"/>
    <property type="molecule type" value="Genomic_DNA"/>
</dbReference>
<sequence length="45" mass="5224">MEMNFCSTMSAVSRQVTNQGIRSEVQYVAVEIARDYMRMMVLSFL</sequence>
<name>A0A5D2IU76_GOSTO</name>